<accession>A0ABR3A6G7</accession>
<feature type="region of interest" description="Disordered" evidence="7">
    <location>
        <begin position="395"/>
        <end position="591"/>
    </location>
</feature>
<gene>
    <name evidence="9" type="ORF">AAF712_003917</name>
</gene>
<organism evidence="9 10">
    <name type="scientific">Marasmius tenuissimus</name>
    <dbReference type="NCBI Taxonomy" id="585030"/>
    <lineage>
        <taxon>Eukaryota</taxon>
        <taxon>Fungi</taxon>
        <taxon>Dikarya</taxon>
        <taxon>Basidiomycota</taxon>
        <taxon>Agaricomycotina</taxon>
        <taxon>Agaricomycetes</taxon>
        <taxon>Agaricomycetidae</taxon>
        <taxon>Agaricales</taxon>
        <taxon>Marasmiineae</taxon>
        <taxon>Marasmiaceae</taxon>
        <taxon>Marasmius</taxon>
    </lineage>
</organism>
<protein>
    <recommendedName>
        <fullName evidence="8">Xylanolytic transcriptional activator regulatory domain-containing protein</fullName>
    </recommendedName>
</protein>
<sequence>MSNIITLNNVLRASCPDARQESDPKYYNEFLLYSIYAHTIRYVPHLADQVHAYTAKTHLLLAGALSRPSSIPTVQGILLLAANHAARGMYAQAWCLTASAIGMIIDLECHLDKGTPDEKPNDRAYVQRQMRLRVFWAAYNWDKMLSLALNRTPLLSLEDHYPELPDPTADEGAAWQPVISYDSPQPLYQYPPQPCHEARSCQANQFLDEIHRNLYRKKMRPHLVQQFIELMRGKLLEWHKKADKYVIRDFDKNSTAPPPHILQLNLLVQLIWILLYRPFYYPSSRDPSKAVPHAVSACEHAAVKIGDLFFLYHSHYPLGRASYLVIFAAFLAATVDLALVNRQKSVPAAILNRLELARRVLEGGSDNIPGMQSSIATLQRHLVETMSRYNIHSDMQVDGSPTITNSSTPSSVPTPIATTKYESPTPPTVRTSSQSSQSASPETIPQPVPHPAHSSFHSYPPQRVSHDRSREASNENHYPSTRPHPARVDHYSASGSQPKHEPVYNPLPPRPEQEQQTSYQSYTSADPQISLIPPVASYPSSRMVQEQQPHQHVQQYPSSSGGDPYTQQRRNSIMSDSSQQYTPISPQRTNAGDQGTHEYPMQMQTYEQPFSNAWFWDENYIQYQNQHGWHSNAT</sequence>
<evidence type="ECO:0000256" key="7">
    <source>
        <dbReference type="SAM" id="MobiDB-lite"/>
    </source>
</evidence>
<dbReference type="CDD" id="cd12148">
    <property type="entry name" value="fungal_TF_MHR"/>
    <property type="match status" value="1"/>
</dbReference>
<reference evidence="9 10" key="1">
    <citation type="submission" date="2024-05" db="EMBL/GenBank/DDBJ databases">
        <title>A draft genome resource for the thread blight pathogen Marasmius tenuissimus strain MS-2.</title>
        <authorList>
            <person name="Yulfo-Soto G.E."/>
            <person name="Baruah I.K."/>
            <person name="Amoako-Attah I."/>
            <person name="Bukari Y."/>
            <person name="Meinhardt L.W."/>
            <person name="Bailey B.A."/>
            <person name="Cohen S.P."/>
        </authorList>
    </citation>
    <scope>NUCLEOTIDE SEQUENCE [LARGE SCALE GENOMIC DNA]</scope>
    <source>
        <strain evidence="9 10">MS-2</strain>
    </source>
</reference>
<dbReference type="InterPro" id="IPR007219">
    <property type="entry name" value="XnlR_reg_dom"/>
</dbReference>
<feature type="compositionally biased region" description="Basic and acidic residues" evidence="7">
    <location>
        <begin position="464"/>
        <end position="474"/>
    </location>
</feature>
<dbReference type="Proteomes" id="UP001437256">
    <property type="component" value="Unassembled WGS sequence"/>
</dbReference>
<evidence type="ECO:0000256" key="3">
    <source>
        <dbReference type="ARBA" id="ARBA00023015"/>
    </source>
</evidence>
<feature type="compositionally biased region" description="Low complexity" evidence="7">
    <location>
        <begin position="514"/>
        <end position="524"/>
    </location>
</feature>
<comment type="caution">
    <text evidence="9">The sequence shown here is derived from an EMBL/GenBank/DDBJ whole genome shotgun (WGS) entry which is preliminary data.</text>
</comment>
<feature type="compositionally biased region" description="Low complexity" evidence="7">
    <location>
        <begin position="428"/>
        <end position="443"/>
    </location>
</feature>
<feature type="compositionally biased region" description="Polar residues" evidence="7">
    <location>
        <begin position="556"/>
        <end position="591"/>
    </location>
</feature>
<dbReference type="InterPro" id="IPR051615">
    <property type="entry name" value="Transcr_Regulatory_Elem"/>
</dbReference>
<feature type="domain" description="Xylanolytic transcriptional activator regulatory" evidence="8">
    <location>
        <begin position="93"/>
        <end position="171"/>
    </location>
</feature>
<keyword evidence="1" id="KW-0479">Metal-binding</keyword>
<dbReference type="PANTHER" id="PTHR31313:SF81">
    <property type="entry name" value="TY1 ENHANCER ACTIVATOR"/>
    <property type="match status" value="1"/>
</dbReference>
<keyword evidence="5" id="KW-0804">Transcription</keyword>
<keyword evidence="6" id="KW-0539">Nucleus</keyword>
<evidence type="ECO:0000259" key="8">
    <source>
        <dbReference type="SMART" id="SM00906"/>
    </source>
</evidence>
<evidence type="ECO:0000256" key="1">
    <source>
        <dbReference type="ARBA" id="ARBA00022723"/>
    </source>
</evidence>
<dbReference type="EMBL" id="JBBXMP010000015">
    <property type="protein sequence ID" value="KAL0068924.1"/>
    <property type="molecule type" value="Genomic_DNA"/>
</dbReference>
<keyword evidence="10" id="KW-1185">Reference proteome</keyword>
<feature type="compositionally biased region" description="Low complexity" evidence="7">
    <location>
        <begin position="400"/>
        <end position="419"/>
    </location>
</feature>
<keyword evidence="4" id="KW-0238">DNA-binding</keyword>
<evidence type="ECO:0000313" key="9">
    <source>
        <dbReference type="EMBL" id="KAL0068924.1"/>
    </source>
</evidence>
<keyword evidence="2" id="KW-0862">Zinc</keyword>
<proteinExistence type="predicted"/>
<evidence type="ECO:0000256" key="4">
    <source>
        <dbReference type="ARBA" id="ARBA00023125"/>
    </source>
</evidence>
<dbReference type="SMART" id="SM00906">
    <property type="entry name" value="Fungal_trans"/>
    <property type="match status" value="1"/>
</dbReference>
<evidence type="ECO:0000256" key="5">
    <source>
        <dbReference type="ARBA" id="ARBA00023163"/>
    </source>
</evidence>
<evidence type="ECO:0000256" key="2">
    <source>
        <dbReference type="ARBA" id="ARBA00022833"/>
    </source>
</evidence>
<dbReference type="Pfam" id="PF04082">
    <property type="entry name" value="Fungal_trans"/>
    <property type="match status" value="1"/>
</dbReference>
<keyword evidence="3" id="KW-0805">Transcription regulation</keyword>
<feature type="compositionally biased region" description="Low complexity" evidence="7">
    <location>
        <begin position="544"/>
        <end position="555"/>
    </location>
</feature>
<name>A0ABR3A6G7_9AGAR</name>
<dbReference type="PANTHER" id="PTHR31313">
    <property type="entry name" value="TY1 ENHANCER ACTIVATOR"/>
    <property type="match status" value="1"/>
</dbReference>
<evidence type="ECO:0000256" key="6">
    <source>
        <dbReference type="ARBA" id="ARBA00023242"/>
    </source>
</evidence>
<evidence type="ECO:0000313" key="10">
    <source>
        <dbReference type="Proteomes" id="UP001437256"/>
    </source>
</evidence>